<evidence type="ECO:0000313" key="14">
    <source>
        <dbReference type="EMBL" id="KAK5698184.1"/>
    </source>
</evidence>
<evidence type="ECO:0000256" key="6">
    <source>
        <dbReference type="ARBA" id="ARBA00022884"/>
    </source>
</evidence>
<dbReference type="PANTHER" id="PTHR10631:SF3">
    <property type="entry name" value="TRNA (GUANINE(26)-N(2))-DIMETHYLTRANSFERASE"/>
    <property type="match status" value="1"/>
</dbReference>
<evidence type="ECO:0000256" key="13">
    <source>
        <dbReference type="SAM" id="MobiDB-lite"/>
    </source>
</evidence>
<dbReference type="SUPFAM" id="SSF53335">
    <property type="entry name" value="S-adenosyl-L-methionine-dependent methyltransferases"/>
    <property type="match status" value="1"/>
</dbReference>
<dbReference type="GO" id="GO:0002940">
    <property type="term" value="P:tRNA N2-guanine methylation"/>
    <property type="evidence" value="ECO:0007669"/>
    <property type="project" value="TreeGrafter"/>
</dbReference>
<sequence length="819" mass="88213">MATQQTASLHDAPATDQLVQHDGKTYQTIREGKAYILIPPNTRTSQNPQAKPKAGEQSPHIALRGAATSTGLTLSNADDSKDVPQGVFYNPIQQFNRDLSVLAIKAFGEQLCEKRRVQHKKDNGKQLAKKERKRQRKSEVNGEKAQAVSRTDVEPRAEEEDNGVMEVDEAGAQAVDGTVEHPQTEDKSGDAELRQIGLKRKAETQGAVEGDADRAVKVRRADDGSALKVVGEATENEATVAATEDINAKGAPVQARADAEKPDEEIEQSGKIAEPAHEPAKQSNGVSEQAASITDNTTHQVPSSTNGQTQPWKPKFRILDALSATGLRALRYAAEIPFATAVTANDMDKNAVKSIRAHIEHNRLEKTITANHANAIGHMYGVAYPPTDSHGPHHISGKYDVIDLDPYGTAAPFVDSALQALNDGGLLCVTCTDSGVLASCGYAEKTYSLYGGMPIKGGHSHEGGLRLVISSVASAAAKYGLAIEPLLSLSIDFYVRVFIRVTKSPADVKFLAGKTMLVYGCDAGCGAWHTQMLGRNTRQTGKDGKGPHNSSNFLFKHGIAQAPSADRLCEHCNSKMHVAGPMWAGPLHNAAFIEKVLEDAGAADKEIYQTIPRVEGMLDTALHELEVVPEAYNAGSSKNSTSELLPKTPPETVDAHPFFFLPSALAKVIHCIAPPEAAVKGALRHAGYRATRSHCKPGSIKTDAPWSVVWEVMREWVRQKHPIKDGALKEGQAGWKIMQAARKIKEATHDDGVAGERVEAATEAVMNGASTAQKPVEPKSVKVVFDEVLGKDKPGKKLVRYQANPRENWGPMTRAKGSS</sequence>
<dbReference type="PROSITE" id="PS51626">
    <property type="entry name" value="SAM_MT_TRM1"/>
    <property type="match status" value="1"/>
</dbReference>
<reference evidence="14" key="1">
    <citation type="submission" date="2023-08" db="EMBL/GenBank/DDBJ databases">
        <title>Black Yeasts Isolated from many extreme environments.</title>
        <authorList>
            <person name="Coleine C."/>
            <person name="Stajich J.E."/>
            <person name="Selbmann L."/>
        </authorList>
    </citation>
    <scope>NUCLEOTIDE SEQUENCE</scope>
    <source>
        <strain evidence="14">CCFEE 5810</strain>
    </source>
</reference>
<feature type="region of interest" description="Disordered" evidence="13">
    <location>
        <begin position="37"/>
        <end position="59"/>
    </location>
</feature>
<evidence type="ECO:0000256" key="1">
    <source>
        <dbReference type="ARBA" id="ARBA00022555"/>
    </source>
</evidence>
<evidence type="ECO:0000256" key="9">
    <source>
        <dbReference type="ARBA" id="ARBA00077143"/>
    </source>
</evidence>
<dbReference type="EC" id="2.1.1.216" evidence="7"/>
<dbReference type="Proteomes" id="UP001310594">
    <property type="component" value="Unassembled WGS sequence"/>
</dbReference>
<feature type="region of interest" description="Disordered" evidence="13">
    <location>
        <begin position="245"/>
        <end position="312"/>
    </location>
</feature>
<feature type="compositionally biased region" description="Acidic residues" evidence="13">
    <location>
        <begin position="157"/>
        <end position="166"/>
    </location>
</feature>
<dbReference type="Gene3D" id="3.40.50.150">
    <property type="entry name" value="Vaccinia Virus protein VP39"/>
    <property type="match status" value="2"/>
</dbReference>
<evidence type="ECO:0000256" key="4">
    <source>
        <dbReference type="ARBA" id="ARBA00022691"/>
    </source>
</evidence>
<dbReference type="AlphaFoldDB" id="A0AAN7VRL3"/>
<comment type="caution">
    <text evidence="14">The sequence shown here is derived from an EMBL/GenBank/DDBJ whole genome shotgun (WGS) entry which is preliminary data.</text>
</comment>
<dbReference type="FunFam" id="3.40.50.150:FF:000051">
    <property type="entry name" value="tRNA (guanine(26)-N(2))-dimethyltransferase"/>
    <property type="match status" value="1"/>
</dbReference>
<keyword evidence="4 12" id="KW-0949">S-adenosyl-L-methionine</keyword>
<feature type="compositionally biased region" description="Polar residues" evidence="13">
    <location>
        <begin position="281"/>
        <end position="311"/>
    </location>
</feature>
<proteinExistence type="inferred from homology"/>
<evidence type="ECO:0000256" key="11">
    <source>
        <dbReference type="ARBA" id="ARBA00083299"/>
    </source>
</evidence>
<evidence type="ECO:0000313" key="15">
    <source>
        <dbReference type="Proteomes" id="UP001310594"/>
    </source>
</evidence>
<dbReference type="GO" id="GO:0160104">
    <property type="term" value="F:tRNA (guanine(26)-N2)-dimethyltransferase activity"/>
    <property type="evidence" value="ECO:0007669"/>
    <property type="project" value="UniProtKB-EC"/>
</dbReference>
<dbReference type="GO" id="GO:0005634">
    <property type="term" value="C:nucleus"/>
    <property type="evidence" value="ECO:0007669"/>
    <property type="project" value="TreeGrafter"/>
</dbReference>
<comment type="similarity">
    <text evidence="12">Belongs to the class I-like SAM-binding methyltransferase superfamily. Trm1 family.</text>
</comment>
<dbReference type="InterPro" id="IPR042296">
    <property type="entry name" value="tRNA_met_Trm1_C"/>
</dbReference>
<keyword evidence="5 12" id="KW-0819">tRNA processing</keyword>
<evidence type="ECO:0000256" key="7">
    <source>
        <dbReference type="ARBA" id="ARBA00039099"/>
    </source>
</evidence>
<gene>
    <name evidence="14" type="primary">TRM1</name>
    <name evidence="14" type="ORF">LTR97_007145</name>
</gene>
<feature type="region of interest" description="Disordered" evidence="13">
    <location>
        <begin position="1"/>
        <end position="21"/>
    </location>
</feature>
<evidence type="ECO:0000256" key="5">
    <source>
        <dbReference type="ARBA" id="ARBA00022694"/>
    </source>
</evidence>
<dbReference type="InterPro" id="IPR002905">
    <property type="entry name" value="Trm1"/>
</dbReference>
<evidence type="ECO:0000256" key="12">
    <source>
        <dbReference type="PROSITE-ProRule" id="PRU00958"/>
    </source>
</evidence>
<keyword evidence="3 12" id="KW-0808">Transferase</keyword>
<dbReference type="Gene3D" id="3.30.56.70">
    <property type="entry name" value="N2,N2-dimethylguanosine tRNA methyltransferase, C-terminal domain"/>
    <property type="match status" value="1"/>
</dbReference>
<name>A0AAN7VRL3_9PEZI</name>
<dbReference type="Pfam" id="PF02005">
    <property type="entry name" value="TRM"/>
    <property type="match status" value="2"/>
</dbReference>
<dbReference type="EMBL" id="JAVRQU010000010">
    <property type="protein sequence ID" value="KAK5698184.1"/>
    <property type="molecule type" value="Genomic_DNA"/>
</dbReference>
<evidence type="ECO:0000256" key="3">
    <source>
        <dbReference type="ARBA" id="ARBA00022679"/>
    </source>
</evidence>
<dbReference type="PANTHER" id="PTHR10631">
    <property type="entry name" value="N 2 ,N 2 -DIMETHYLGUANOSINE TRNA METHYLTRANSFERASE"/>
    <property type="match status" value="1"/>
</dbReference>
<dbReference type="InterPro" id="IPR029063">
    <property type="entry name" value="SAM-dependent_MTases_sf"/>
</dbReference>
<dbReference type="FunFam" id="3.30.56.70:FF:000001">
    <property type="entry name" value="tRNA (guanine(26)-N(2))-dimethyltransferase"/>
    <property type="match status" value="1"/>
</dbReference>
<organism evidence="14 15">
    <name type="scientific">Elasticomyces elasticus</name>
    <dbReference type="NCBI Taxonomy" id="574655"/>
    <lineage>
        <taxon>Eukaryota</taxon>
        <taxon>Fungi</taxon>
        <taxon>Dikarya</taxon>
        <taxon>Ascomycota</taxon>
        <taxon>Pezizomycotina</taxon>
        <taxon>Dothideomycetes</taxon>
        <taxon>Dothideomycetidae</taxon>
        <taxon>Mycosphaerellales</taxon>
        <taxon>Teratosphaeriaceae</taxon>
        <taxon>Elasticomyces</taxon>
    </lineage>
</organism>
<evidence type="ECO:0000256" key="10">
    <source>
        <dbReference type="ARBA" id="ARBA00082896"/>
    </source>
</evidence>
<keyword evidence="1 12" id="KW-0820">tRNA-binding</keyword>
<dbReference type="NCBIfam" id="TIGR00308">
    <property type="entry name" value="TRM1"/>
    <property type="match status" value="1"/>
</dbReference>
<evidence type="ECO:0000256" key="2">
    <source>
        <dbReference type="ARBA" id="ARBA00022603"/>
    </source>
</evidence>
<keyword evidence="2 12" id="KW-0489">Methyltransferase</keyword>
<comment type="catalytic activity">
    <reaction evidence="8">
        <text>guanosine(26) in tRNA + 2 S-adenosyl-L-methionine = N(2)-dimethylguanosine(26) in tRNA + 2 S-adenosyl-L-homocysteine + 2 H(+)</text>
        <dbReference type="Rhea" id="RHEA:43140"/>
        <dbReference type="Rhea" id="RHEA-COMP:10359"/>
        <dbReference type="Rhea" id="RHEA-COMP:10360"/>
        <dbReference type="ChEBI" id="CHEBI:15378"/>
        <dbReference type="ChEBI" id="CHEBI:57856"/>
        <dbReference type="ChEBI" id="CHEBI:59789"/>
        <dbReference type="ChEBI" id="CHEBI:74269"/>
        <dbReference type="ChEBI" id="CHEBI:74513"/>
        <dbReference type="EC" id="2.1.1.216"/>
    </reaction>
</comment>
<protein>
    <recommendedName>
        <fullName evidence="7">tRNA (guanine(26)-N(2))-dimethyltransferase</fullName>
        <ecNumber evidence="7">2.1.1.216</ecNumber>
    </recommendedName>
    <alternativeName>
        <fullName evidence="10">tRNA 2,2-dimethylguanosine-26 methyltransferase</fullName>
    </alternativeName>
    <alternativeName>
        <fullName evidence="9">tRNA(guanine-26,N(2)-N(2)) methyltransferase</fullName>
    </alternativeName>
    <alternativeName>
        <fullName evidence="11">tRNA(m(2,2)G26)dimethyltransferase</fullName>
    </alternativeName>
</protein>
<dbReference type="GO" id="GO:0000049">
    <property type="term" value="F:tRNA binding"/>
    <property type="evidence" value="ECO:0007669"/>
    <property type="project" value="UniProtKB-UniRule"/>
</dbReference>
<accession>A0AAN7VRL3</accession>
<evidence type="ECO:0000256" key="8">
    <source>
        <dbReference type="ARBA" id="ARBA00051897"/>
    </source>
</evidence>
<keyword evidence="6 12" id="KW-0694">RNA-binding</keyword>
<feature type="region of interest" description="Disordered" evidence="13">
    <location>
        <begin position="116"/>
        <end position="166"/>
    </location>
</feature>